<proteinExistence type="predicted"/>
<feature type="compositionally biased region" description="Basic and acidic residues" evidence="1">
    <location>
        <begin position="193"/>
        <end position="209"/>
    </location>
</feature>
<dbReference type="Proteomes" id="UP001566132">
    <property type="component" value="Unassembled WGS sequence"/>
</dbReference>
<comment type="caution">
    <text evidence="2">The sequence shown here is derived from an EMBL/GenBank/DDBJ whole genome shotgun (WGS) entry which is preliminary data.</text>
</comment>
<protein>
    <submittedName>
        <fullName evidence="2">Uncharacterized protein</fullName>
    </submittedName>
</protein>
<reference evidence="2 3" key="1">
    <citation type="submission" date="2024-05" db="EMBL/GenBank/DDBJ databases">
        <title>Genetic variation in Jamaican populations of the coffee berry borer (Hypothenemus hampei).</title>
        <authorList>
            <person name="Errbii M."/>
            <person name="Myrie A."/>
        </authorList>
    </citation>
    <scope>NUCLEOTIDE SEQUENCE [LARGE SCALE GENOMIC DNA]</scope>
    <source>
        <strain evidence="2">JA-Hopewell-2020-01-JO</strain>
        <tissue evidence="2">Whole body</tissue>
    </source>
</reference>
<dbReference type="EMBL" id="JBDJPC010000005">
    <property type="protein sequence ID" value="KAL1502301.1"/>
    <property type="molecule type" value="Genomic_DNA"/>
</dbReference>
<evidence type="ECO:0000256" key="1">
    <source>
        <dbReference type="SAM" id="MobiDB-lite"/>
    </source>
</evidence>
<evidence type="ECO:0000313" key="2">
    <source>
        <dbReference type="EMBL" id="KAL1502301.1"/>
    </source>
</evidence>
<gene>
    <name evidence="2" type="ORF">ABEB36_007467</name>
</gene>
<name>A0ABD1EUY9_HYPHA</name>
<accession>A0ABD1EUY9</accession>
<dbReference type="AlphaFoldDB" id="A0ABD1EUY9"/>
<keyword evidence="3" id="KW-1185">Reference proteome</keyword>
<evidence type="ECO:0000313" key="3">
    <source>
        <dbReference type="Proteomes" id="UP001566132"/>
    </source>
</evidence>
<sequence>MRRNQSLKSVKQQMPQPCAQPKETVYSWFICERIEENVQVVSDLMVEASIYVNCYYMALLRYNLDQFPKSIPRNFLLQFYYDLKLNTTQTEWIPIDRDYFENIRTANRPFYDCSYRVYLIQSAVVQDETAMKNCIYSPLMSSNCQLLYNKVHEVWIFEKKEVCGLGPRLVVSSTLLLLVGGLICRGRYSEKPQIDDKDGHRQEDPEKRNKQPSHHMMTLSISTTIYSGVVNFVESCLVTKDALIKNKTKGNIEKETNTIIKSVILRESADWRQKNKDRDVPITTKVSQEIDAYLEYINYQTNTFERSEKVYSQEPLVRLKFDHYIRRRKAIAKFVNKLLPKQNNKAKKFKLWCVSTLTSSIAVCDLAIRFQWHKNCGRPSTGKDTDTRL</sequence>
<organism evidence="2 3">
    <name type="scientific">Hypothenemus hampei</name>
    <name type="common">Coffee berry borer</name>
    <dbReference type="NCBI Taxonomy" id="57062"/>
    <lineage>
        <taxon>Eukaryota</taxon>
        <taxon>Metazoa</taxon>
        <taxon>Ecdysozoa</taxon>
        <taxon>Arthropoda</taxon>
        <taxon>Hexapoda</taxon>
        <taxon>Insecta</taxon>
        <taxon>Pterygota</taxon>
        <taxon>Neoptera</taxon>
        <taxon>Endopterygota</taxon>
        <taxon>Coleoptera</taxon>
        <taxon>Polyphaga</taxon>
        <taxon>Cucujiformia</taxon>
        <taxon>Curculionidae</taxon>
        <taxon>Scolytinae</taxon>
        <taxon>Hypothenemus</taxon>
    </lineage>
</organism>
<feature type="region of interest" description="Disordered" evidence="1">
    <location>
        <begin position="193"/>
        <end position="214"/>
    </location>
</feature>